<evidence type="ECO:0000256" key="2">
    <source>
        <dbReference type="ARBA" id="ARBA00022517"/>
    </source>
</evidence>
<evidence type="ECO:0000259" key="6">
    <source>
        <dbReference type="SMART" id="SM00732"/>
    </source>
</evidence>
<keyword evidence="1 5" id="KW-0963">Cytoplasm</keyword>
<evidence type="ECO:0000313" key="8">
    <source>
        <dbReference type="Proteomes" id="UP000681035"/>
    </source>
</evidence>
<evidence type="ECO:0000256" key="4">
    <source>
        <dbReference type="ARBA" id="ARBA00022801"/>
    </source>
</evidence>
<dbReference type="HAMAP" id="MF_00651">
    <property type="entry name" value="Nuclease_YqgF"/>
    <property type="match status" value="1"/>
</dbReference>
<dbReference type="GO" id="GO:0004518">
    <property type="term" value="F:nuclease activity"/>
    <property type="evidence" value="ECO:0007669"/>
    <property type="project" value="UniProtKB-KW"/>
</dbReference>
<evidence type="ECO:0000256" key="1">
    <source>
        <dbReference type="ARBA" id="ARBA00022490"/>
    </source>
</evidence>
<dbReference type="KEGG" id="vcop:MM50RIKEN_03080"/>
<dbReference type="GO" id="GO:0000967">
    <property type="term" value="P:rRNA 5'-end processing"/>
    <property type="evidence" value="ECO:0007669"/>
    <property type="project" value="UniProtKB-UniRule"/>
</dbReference>
<gene>
    <name evidence="7" type="ORF">MM50RIKEN_03080</name>
</gene>
<dbReference type="EMBL" id="AP023418">
    <property type="protein sequence ID" value="BCK80545.1"/>
    <property type="molecule type" value="Genomic_DNA"/>
</dbReference>
<dbReference type="GO" id="GO:0005829">
    <property type="term" value="C:cytosol"/>
    <property type="evidence" value="ECO:0007669"/>
    <property type="project" value="TreeGrafter"/>
</dbReference>
<reference evidence="7" key="1">
    <citation type="submission" date="2020-09" db="EMBL/GenBank/DDBJ databases">
        <title>New species isolated from human feces.</title>
        <authorList>
            <person name="Kitahara M."/>
            <person name="Shigeno Y."/>
            <person name="Shime M."/>
            <person name="Matsumoto Y."/>
            <person name="Nakamura S."/>
            <person name="Motooka D."/>
            <person name="Fukuoka S."/>
            <person name="Nishikawa H."/>
            <person name="Benno Y."/>
        </authorList>
    </citation>
    <scope>NUCLEOTIDE SEQUENCE</scope>
    <source>
        <strain evidence="7">MM50</strain>
    </source>
</reference>
<proteinExistence type="inferred from homology"/>
<keyword evidence="2 5" id="KW-0690">Ribosome biogenesis</keyword>
<protein>
    <recommendedName>
        <fullName evidence="5">Putative pre-16S rRNA nuclease</fullName>
        <ecNumber evidence="5">3.1.-.-</ecNumber>
    </recommendedName>
</protein>
<dbReference type="InterPro" id="IPR005227">
    <property type="entry name" value="YqgF"/>
</dbReference>
<comment type="similarity">
    <text evidence="5">Belongs to the YqgF HJR family.</text>
</comment>
<evidence type="ECO:0000313" key="7">
    <source>
        <dbReference type="EMBL" id="BCK80545.1"/>
    </source>
</evidence>
<sequence length="143" mass="15626">MKIMAIDYGDAHTGIAISDATGTLAGFTTVIDSRKAEVVVQEILRLIPEHGVTELVLGYPKNMDGTVGPRAEKAAAFAETLRQAAGLPVTLWDERRTTVDAHNILFNNGKNAKKRKKVVDAVAASLMLEGYLTRKRLEAQRHE</sequence>
<keyword evidence="3 5" id="KW-0540">Nuclease</keyword>
<accession>A0A810Q246</accession>
<dbReference type="AlphaFoldDB" id="A0A810Q246"/>
<dbReference type="EC" id="3.1.-.-" evidence="5"/>
<dbReference type="InterPro" id="IPR006641">
    <property type="entry name" value="YqgF/RNaseH-like_dom"/>
</dbReference>
<keyword evidence="4 5" id="KW-0378">Hydrolase</keyword>
<dbReference type="NCBIfam" id="TIGR00250">
    <property type="entry name" value="RNAse_H_YqgF"/>
    <property type="match status" value="1"/>
</dbReference>
<name>A0A810Q246_9FIRM</name>
<dbReference type="PANTHER" id="PTHR33317">
    <property type="entry name" value="POLYNUCLEOTIDYL TRANSFERASE, RIBONUCLEASE H-LIKE SUPERFAMILY PROTEIN"/>
    <property type="match status" value="1"/>
</dbReference>
<dbReference type="GO" id="GO:0016788">
    <property type="term" value="F:hydrolase activity, acting on ester bonds"/>
    <property type="evidence" value="ECO:0007669"/>
    <property type="project" value="UniProtKB-UniRule"/>
</dbReference>
<comment type="subcellular location">
    <subcellularLocation>
        <location evidence="5">Cytoplasm</location>
    </subcellularLocation>
</comment>
<dbReference type="InterPro" id="IPR037027">
    <property type="entry name" value="YqgF/RNaseH-like_dom_sf"/>
</dbReference>
<dbReference type="RefSeq" id="WP_213541482.1">
    <property type="nucleotide sequence ID" value="NZ_AP023418.1"/>
</dbReference>
<dbReference type="SUPFAM" id="SSF53098">
    <property type="entry name" value="Ribonuclease H-like"/>
    <property type="match status" value="1"/>
</dbReference>
<dbReference type="CDD" id="cd16964">
    <property type="entry name" value="YqgF"/>
    <property type="match status" value="1"/>
</dbReference>
<feature type="domain" description="YqgF/RNase H-like" evidence="6">
    <location>
        <begin position="1"/>
        <end position="101"/>
    </location>
</feature>
<keyword evidence="8" id="KW-1185">Reference proteome</keyword>
<dbReference type="SMART" id="SM00732">
    <property type="entry name" value="YqgFc"/>
    <property type="match status" value="1"/>
</dbReference>
<evidence type="ECO:0000256" key="3">
    <source>
        <dbReference type="ARBA" id="ARBA00022722"/>
    </source>
</evidence>
<dbReference type="InterPro" id="IPR012337">
    <property type="entry name" value="RNaseH-like_sf"/>
</dbReference>
<evidence type="ECO:0000256" key="5">
    <source>
        <dbReference type="HAMAP-Rule" id="MF_00651"/>
    </source>
</evidence>
<dbReference type="PANTHER" id="PTHR33317:SF4">
    <property type="entry name" value="POLYNUCLEOTIDYL TRANSFERASE, RIBONUCLEASE H-LIKE SUPERFAMILY PROTEIN"/>
    <property type="match status" value="1"/>
</dbReference>
<comment type="function">
    <text evidence="5">Could be a nuclease involved in processing of the 5'-end of pre-16S rRNA.</text>
</comment>
<dbReference type="Proteomes" id="UP000681035">
    <property type="component" value="Chromosome"/>
</dbReference>
<dbReference type="Gene3D" id="3.30.420.140">
    <property type="entry name" value="YqgF/RNase H-like domain"/>
    <property type="match status" value="1"/>
</dbReference>
<dbReference type="Pfam" id="PF03652">
    <property type="entry name" value="RuvX"/>
    <property type="match status" value="1"/>
</dbReference>
<organism evidence="7 8">
    <name type="scientific">Vescimonas coprocola</name>
    <dbReference type="NCBI Taxonomy" id="2714355"/>
    <lineage>
        <taxon>Bacteria</taxon>
        <taxon>Bacillati</taxon>
        <taxon>Bacillota</taxon>
        <taxon>Clostridia</taxon>
        <taxon>Eubacteriales</taxon>
        <taxon>Oscillospiraceae</taxon>
        <taxon>Vescimonas</taxon>
    </lineage>
</organism>